<evidence type="ECO:0000256" key="1">
    <source>
        <dbReference type="SAM" id="MobiDB-lite"/>
    </source>
</evidence>
<gene>
    <name evidence="4" type="ORF">E5676_scaffold426G00550</name>
    <name evidence="3" type="ORF">E6C27_scaffold149G00570</name>
</gene>
<dbReference type="EMBL" id="SSTE01014064">
    <property type="protein sequence ID" value="KAA0046348.1"/>
    <property type="molecule type" value="Genomic_DNA"/>
</dbReference>
<evidence type="ECO:0000313" key="6">
    <source>
        <dbReference type="Proteomes" id="UP000321947"/>
    </source>
</evidence>
<feature type="region of interest" description="Disordered" evidence="1">
    <location>
        <begin position="44"/>
        <end position="63"/>
    </location>
</feature>
<name>A0A5D3E3P2_CUCMM</name>
<dbReference type="EMBL" id="SSTD01000604">
    <property type="protein sequence ID" value="TYK30512.1"/>
    <property type="molecule type" value="Genomic_DNA"/>
</dbReference>
<evidence type="ECO:0000313" key="5">
    <source>
        <dbReference type="Proteomes" id="UP000321393"/>
    </source>
</evidence>
<dbReference type="Proteomes" id="UP000321947">
    <property type="component" value="Unassembled WGS sequence"/>
</dbReference>
<keyword evidence="4" id="KW-0695">RNA-directed DNA polymerase</keyword>
<proteinExistence type="predicted"/>
<accession>A0A5D3E3P2</accession>
<evidence type="ECO:0000259" key="2">
    <source>
        <dbReference type="Pfam" id="PF07727"/>
    </source>
</evidence>
<dbReference type="Pfam" id="PF07727">
    <property type="entry name" value="RVT_2"/>
    <property type="match status" value="1"/>
</dbReference>
<comment type="caution">
    <text evidence="4">The sequence shown here is derived from an EMBL/GenBank/DDBJ whole genome shotgun (WGS) entry which is preliminary data.</text>
</comment>
<dbReference type="GO" id="GO:0003964">
    <property type="term" value="F:RNA-directed DNA polymerase activity"/>
    <property type="evidence" value="ECO:0007669"/>
    <property type="project" value="UniProtKB-KW"/>
</dbReference>
<sequence length="294" mass="34002">MDVTFCEDRAYFPLAIFKGEFLPTNQVPWKTYYMRNLRKEAGFLTNQPPAPVRDSETYSRSRSNVVVRKNVEEKNSGDKTNVRTKTNNNEAKQGHIGKLDEYDPSLDILITLRKANLNSTIIPKNIHTALEYSEWKNAIMEEMKALEKNRIWNLLKPMLNFKTAFLDGDLVEEVYMSPLPGFEAQFGQQVCELQTSLYGLKQSPRAWFDRFTTFVKSQWYSQRHSDHTLFTKVSKIEKIVVLIVCVDDIVLTGDDQAEINQLRSKEGIFVSQRKYTLDLLTEIGMLGFRPADTH</sequence>
<dbReference type="Proteomes" id="UP000321393">
    <property type="component" value="Unassembled WGS sequence"/>
</dbReference>
<feature type="domain" description="Reverse transcriptase Ty1/copia-type" evidence="2">
    <location>
        <begin position="159"/>
        <end position="264"/>
    </location>
</feature>
<dbReference type="InterPro" id="IPR013103">
    <property type="entry name" value="RVT_2"/>
</dbReference>
<dbReference type="InterPro" id="IPR043502">
    <property type="entry name" value="DNA/RNA_pol_sf"/>
</dbReference>
<dbReference type="OrthoDB" id="1749397at2759"/>
<dbReference type="STRING" id="1194695.A0A5D3E3P2"/>
<evidence type="ECO:0000313" key="4">
    <source>
        <dbReference type="EMBL" id="TYK30512.1"/>
    </source>
</evidence>
<evidence type="ECO:0000313" key="3">
    <source>
        <dbReference type="EMBL" id="KAA0046348.1"/>
    </source>
</evidence>
<reference evidence="5 6" key="1">
    <citation type="submission" date="2019-08" db="EMBL/GenBank/DDBJ databases">
        <title>Draft genome sequences of two oriental melons (Cucumis melo L. var makuwa).</title>
        <authorList>
            <person name="Kwon S.-Y."/>
        </authorList>
    </citation>
    <scope>NUCLEOTIDE SEQUENCE [LARGE SCALE GENOMIC DNA]</scope>
    <source>
        <strain evidence="6">cv. Chang Bougi</strain>
        <strain evidence="5">cv. SW 3</strain>
        <tissue evidence="4">Leaf</tissue>
    </source>
</reference>
<dbReference type="AlphaFoldDB" id="A0A5D3E3P2"/>
<organism evidence="4 6">
    <name type="scientific">Cucumis melo var. makuwa</name>
    <name type="common">Oriental melon</name>
    <dbReference type="NCBI Taxonomy" id="1194695"/>
    <lineage>
        <taxon>Eukaryota</taxon>
        <taxon>Viridiplantae</taxon>
        <taxon>Streptophyta</taxon>
        <taxon>Embryophyta</taxon>
        <taxon>Tracheophyta</taxon>
        <taxon>Spermatophyta</taxon>
        <taxon>Magnoliopsida</taxon>
        <taxon>eudicotyledons</taxon>
        <taxon>Gunneridae</taxon>
        <taxon>Pentapetalae</taxon>
        <taxon>rosids</taxon>
        <taxon>fabids</taxon>
        <taxon>Cucurbitales</taxon>
        <taxon>Cucurbitaceae</taxon>
        <taxon>Benincaseae</taxon>
        <taxon>Cucumis</taxon>
    </lineage>
</organism>
<protein>
    <submittedName>
        <fullName evidence="4">Reverse transcriptase</fullName>
    </submittedName>
</protein>
<dbReference type="SUPFAM" id="SSF56672">
    <property type="entry name" value="DNA/RNA polymerases"/>
    <property type="match status" value="1"/>
</dbReference>
<keyword evidence="4" id="KW-0548">Nucleotidyltransferase</keyword>
<keyword evidence="4" id="KW-0808">Transferase</keyword>